<accession>A0A0P1FKR3</accession>
<dbReference type="AlphaFoldDB" id="A0A0P1FKR3"/>
<reference evidence="7 9" key="2">
    <citation type="submission" date="2015-09" db="EMBL/GenBank/DDBJ databases">
        <authorList>
            <consortium name="Swine Surveillance"/>
        </authorList>
    </citation>
    <scope>NUCLEOTIDE SEQUENCE [LARGE SCALE GENOMIC DNA]</scope>
    <source>
        <strain evidence="7 9">5120</strain>
    </source>
</reference>
<evidence type="ECO:0000313" key="9">
    <source>
        <dbReference type="Proteomes" id="UP000051887"/>
    </source>
</evidence>
<evidence type="ECO:0000313" key="7">
    <source>
        <dbReference type="EMBL" id="CUH73450.1"/>
    </source>
</evidence>
<reference evidence="6 8" key="1">
    <citation type="submission" date="2015-09" db="EMBL/GenBank/DDBJ databases">
        <authorList>
            <person name="Rodrigo-Torres L."/>
            <person name="Arahal D.R."/>
        </authorList>
    </citation>
    <scope>NUCLEOTIDE SEQUENCE [LARGE SCALE GENOMIC DNA]</scope>
    <source>
        <strain evidence="6 8">CECT 5118</strain>
    </source>
</reference>
<evidence type="ECO:0000313" key="8">
    <source>
        <dbReference type="Proteomes" id="UP000051086"/>
    </source>
</evidence>
<feature type="transmembrane region" description="Helical" evidence="5">
    <location>
        <begin position="176"/>
        <end position="194"/>
    </location>
</feature>
<feature type="transmembrane region" description="Helical" evidence="5">
    <location>
        <begin position="112"/>
        <end position="132"/>
    </location>
</feature>
<feature type="transmembrane region" description="Helical" evidence="5">
    <location>
        <begin position="84"/>
        <end position="100"/>
    </location>
</feature>
<comment type="subcellular location">
    <subcellularLocation>
        <location evidence="5">Cell inner membrane</location>
        <topology evidence="5">Multi-pass membrane protein</topology>
    </subcellularLocation>
</comment>
<keyword evidence="5" id="KW-0997">Cell inner membrane</keyword>
<dbReference type="Proteomes" id="UP000051086">
    <property type="component" value="Unassembled WGS sequence"/>
</dbReference>
<evidence type="ECO:0000313" key="6">
    <source>
        <dbReference type="EMBL" id="CUH68326.1"/>
    </source>
</evidence>
<evidence type="ECO:0000256" key="4">
    <source>
        <dbReference type="ARBA" id="ARBA00023136"/>
    </source>
</evidence>
<name>A0A0P1FKR3_9RHOB</name>
<dbReference type="GO" id="GO:0005886">
    <property type="term" value="C:plasma membrane"/>
    <property type="evidence" value="ECO:0007669"/>
    <property type="project" value="UniProtKB-SubCell"/>
</dbReference>
<organism evidence="7 9">
    <name type="scientific">Thalassovita autumnalis</name>
    <dbReference type="NCBI Taxonomy" id="2072972"/>
    <lineage>
        <taxon>Bacteria</taxon>
        <taxon>Pseudomonadati</taxon>
        <taxon>Pseudomonadota</taxon>
        <taxon>Alphaproteobacteria</taxon>
        <taxon>Rhodobacterales</taxon>
        <taxon>Roseobacteraceae</taxon>
        <taxon>Thalassovita</taxon>
    </lineage>
</organism>
<evidence type="ECO:0000256" key="2">
    <source>
        <dbReference type="ARBA" id="ARBA00022692"/>
    </source>
</evidence>
<dbReference type="EMBL" id="CYSB01000030">
    <property type="protein sequence ID" value="CUH68326.1"/>
    <property type="molecule type" value="Genomic_DNA"/>
</dbReference>
<feature type="transmembrane region" description="Helical" evidence="5">
    <location>
        <begin position="22"/>
        <end position="39"/>
    </location>
</feature>
<dbReference type="OrthoDB" id="9788219at2"/>
<keyword evidence="3 5" id="KW-1133">Transmembrane helix</keyword>
<dbReference type="PANTHER" id="PTHR36917">
    <property type="entry name" value="INTRACELLULAR SEPTATION PROTEIN A-RELATED"/>
    <property type="match status" value="1"/>
</dbReference>
<evidence type="ECO:0000256" key="5">
    <source>
        <dbReference type="HAMAP-Rule" id="MF_00189"/>
    </source>
</evidence>
<comment type="function">
    <text evidence="5">Plays a role in cell envelope biogenesis, maintenance of cell envelope integrity and membrane homeostasis.</text>
</comment>
<gene>
    <name evidence="5 7" type="primary">yciB</name>
    <name evidence="6" type="ORF">TL5118_02580</name>
    <name evidence="7" type="ORF">TL5120_03259</name>
</gene>
<evidence type="ECO:0000256" key="1">
    <source>
        <dbReference type="ARBA" id="ARBA00022475"/>
    </source>
</evidence>
<comment type="similarity">
    <text evidence="5">Belongs to the YciB family.</text>
</comment>
<keyword evidence="4 5" id="KW-0472">Membrane</keyword>
<dbReference type="HAMAP" id="MF_00189">
    <property type="entry name" value="YciB"/>
    <property type="match status" value="1"/>
</dbReference>
<dbReference type="PANTHER" id="PTHR36917:SF1">
    <property type="entry name" value="INNER MEMBRANE-SPANNING PROTEIN YCIB"/>
    <property type="match status" value="1"/>
</dbReference>
<proteinExistence type="inferred from homology"/>
<feature type="transmembrane region" description="Helical" evidence="5">
    <location>
        <begin position="51"/>
        <end position="72"/>
    </location>
</feature>
<keyword evidence="1 5" id="KW-1003">Cell membrane</keyword>
<feature type="transmembrane region" description="Helical" evidence="5">
    <location>
        <begin position="153"/>
        <end position="170"/>
    </location>
</feature>
<dbReference type="Pfam" id="PF04279">
    <property type="entry name" value="IspA"/>
    <property type="match status" value="1"/>
</dbReference>
<keyword evidence="8" id="KW-1185">Reference proteome</keyword>
<keyword evidence="2 5" id="KW-0812">Transmembrane</keyword>
<dbReference type="RefSeq" id="WP_082626371.1">
    <property type="nucleotide sequence ID" value="NZ_CYSB01000030.1"/>
</dbReference>
<sequence>MSKTPETDGAVPAKSVNPMLKSALEFGPIAAFFAAYILLKDQSFDIGGTAYDGFIVVTAGFIPLLVASTLVLWRLTGHLSKMQIVTLVLVVVFGGMSVWLNDERFFKLKPTLIYLLFGGALGFGLMRGTSYLEAVMDTALALTREGWMILTRRLMYFFFGLAALNEIVWRTQTTEAWVYFKTFGLTAAIFLFFMTQGKLFKDHSLEAEEETAE</sequence>
<dbReference type="InterPro" id="IPR006008">
    <property type="entry name" value="YciB"/>
</dbReference>
<protein>
    <recommendedName>
        <fullName evidence="5">Inner membrane-spanning protein YciB</fullName>
    </recommendedName>
</protein>
<evidence type="ECO:0000256" key="3">
    <source>
        <dbReference type="ARBA" id="ARBA00022989"/>
    </source>
</evidence>
<dbReference type="EMBL" id="CYSC01000040">
    <property type="protein sequence ID" value="CUH73450.1"/>
    <property type="molecule type" value="Genomic_DNA"/>
</dbReference>
<dbReference type="Proteomes" id="UP000051887">
    <property type="component" value="Unassembled WGS sequence"/>
</dbReference>